<sequence length="355" mass="41013">MSRISPLVSAYPSRDRAKIARDFFYQKVINSLIHLKKSAISTLNRADFSLEHLVAIQSVASLNPELFYLHDKLLRAMRASDGLSVNQTLDKLMNLRNGSVENVYPIISSIEDSDCEKFIIDDAVLSLKEDLNRQAELMPITNSEQLHHEKVEIKSALRTIKNLFSDMYDEISQLLAHIRLFSGRVTMGLTDVRMFGCMFIRLPRPGIDRQLYYIEHICHEVSHLYLNAVMSIDPIVLNDREKIYKSPLRSDSRAMIGVFHATFVTSRIVQMFDRLGNSDFTEEIGIYLSQQLIELKNGIVEIGRYAMLTKQGEILLEEIQEIYWNSEKRGYWKNFDFNIKRSHRFLGKGEELTLA</sequence>
<evidence type="ECO:0000313" key="1">
    <source>
        <dbReference type="EMBL" id="AHG65424.1"/>
    </source>
</evidence>
<dbReference type="KEGG" id="amim:MIM_c33630"/>
<dbReference type="InterPro" id="IPR026337">
    <property type="entry name" value="AKG_HExxH"/>
</dbReference>
<evidence type="ECO:0000313" key="2">
    <source>
        <dbReference type="Proteomes" id="UP000019095"/>
    </source>
</evidence>
<protein>
    <recommendedName>
        <fullName evidence="3">HEXXH motif domain-containing protein</fullName>
    </recommendedName>
</protein>
<organism evidence="1 2">
    <name type="scientific">Advenella mimigardefordensis (strain DSM 17166 / LMG 22922 / DPN7)</name>
    <dbReference type="NCBI Taxonomy" id="1247726"/>
    <lineage>
        <taxon>Bacteria</taxon>
        <taxon>Pseudomonadati</taxon>
        <taxon>Pseudomonadota</taxon>
        <taxon>Betaproteobacteria</taxon>
        <taxon>Burkholderiales</taxon>
        <taxon>Alcaligenaceae</taxon>
    </lineage>
</organism>
<dbReference type="eggNOG" id="ENOG5032TBJ">
    <property type="taxonomic scope" value="Bacteria"/>
</dbReference>
<reference evidence="1 2" key="1">
    <citation type="journal article" date="2014" name="Microbiology">
        <title>Unravelling the complete genome sequence of Advenella mimigardefordensis strain DPN7T and novel insights in the catabolism of the xenobiotic polythioester precursor 3,3'-dithiodipropionate.</title>
        <authorList>
            <person name="Wubbeler J.H."/>
            <person name="Hiessl S."/>
            <person name="Schuldes J."/>
            <person name="Thurmer A."/>
            <person name="Daniel R."/>
            <person name="Steinbuchel A."/>
        </authorList>
    </citation>
    <scope>NUCLEOTIDE SEQUENCE [LARGE SCALE GENOMIC DNA]</scope>
    <source>
        <strain evidence="2">DSM 17166 / LMG 22922 / DPN7</strain>
    </source>
</reference>
<dbReference type="RefSeq" id="WP_025374104.1">
    <property type="nucleotide sequence ID" value="NZ_CP003915.1"/>
</dbReference>
<dbReference type="EMBL" id="CP003915">
    <property type="protein sequence ID" value="AHG65424.1"/>
    <property type="molecule type" value="Genomic_DNA"/>
</dbReference>
<gene>
    <name evidence="1" type="ORF">MIM_c33630</name>
</gene>
<name>W0PEN4_ADVMD</name>
<dbReference type="PATRIC" id="fig|1247726.3.peg.3719"/>
<dbReference type="OrthoDB" id="9769264at2"/>
<dbReference type="HOGENOM" id="CLU_779949_0_0_4"/>
<dbReference type="Proteomes" id="UP000019095">
    <property type="component" value="Chromosome"/>
</dbReference>
<dbReference type="STRING" id="1247726.MIM_c33630"/>
<dbReference type="AlphaFoldDB" id="W0PEN4"/>
<proteinExistence type="predicted"/>
<dbReference type="NCBIfam" id="TIGR04267">
    <property type="entry name" value="mod_HExxH"/>
    <property type="match status" value="1"/>
</dbReference>
<keyword evidence="2" id="KW-1185">Reference proteome</keyword>
<evidence type="ECO:0008006" key="3">
    <source>
        <dbReference type="Google" id="ProtNLM"/>
    </source>
</evidence>
<accession>W0PEN4</accession>